<evidence type="ECO:0000313" key="2">
    <source>
        <dbReference type="EMBL" id="KAF3686406.1"/>
    </source>
</evidence>
<feature type="region of interest" description="Disordered" evidence="1">
    <location>
        <begin position="1"/>
        <end position="23"/>
    </location>
</feature>
<organism evidence="2 3">
    <name type="scientific">Channa argus</name>
    <name type="common">Northern snakehead</name>
    <name type="synonym">Ophicephalus argus</name>
    <dbReference type="NCBI Taxonomy" id="215402"/>
    <lineage>
        <taxon>Eukaryota</taxon>
        <taxon>Metazoa</taxon>
        <taxon>Chordata</taxon>
        <taxon>Craniata</taxon>
        <taxon>Vertebrata</taxon>
        <taxon>Euteleostomi</taxon>
        <taxon>Actinopterygii</taxon>
        <taxon>Neopterygii</taxon>
        <taxon>Teleostei</taxon>
        <taxon>Neoteleostei</taxon>
        <taxon>Acanthomorphata</taxon>
        <taxon>Anabantaria</taxon>
        <taxon>Anabantiformes</taxon>
        <taxon>Channoidei</taxon>
        <taxon>Channidae</taxon>
        <taxon>Channa</taxon>
    </lineage>
</organism>
<proteinExistence type="predicted"/>
<sequence>MFLPVHTPERDSFSPQTRSLSSQNPFSISKQLLIAKYPHDSVLYSSTSMSLFQGAFRLPIRTL</sequence>
<reference evidence="3" key="2">
    <citation type="submission" date="2019-02" db="EMBL/GenBank/DDBJ databases">
        <title>Opniocepnalus argus Var Kimnra genome.</title>
        <authorList>
            <person name="Zhou C."/>
            <person name="Xiao S."/>
        </authorList>
    </citation>
    <scope>NUCLEOTIDE SEQUENCE [LARGE SCALE GENOMIC DNA]</scope>
</reference>
<dbReference type="EMBL" id="CM015713">
    <property type="protein sequence ID" value="KAF3686406.1"/>
    <property type="molecule type" value="Genomic_DNA"/>
</dbReference>
<dbReference type="AlphaFoldDB" id="A0A6G1P8N9"/>
<name>A0A6G1P8N9_CHAAH</name>
<dbReference type="Proteomes" id="UP000503349">
    <property type="component" value="Chromosome 2"/>
</dbReference>
<gene>
    <name evidence="2" type="ORF">EXN66_Car002078</name>
</gene>
<evidence type="ECO:0000313" key="3">
    <source>
        <dbReference type="Proteomes" id="UP000503349"/>
    </source>
</evidence>
<protein>
    <submittedName>
        <fullName evidence="2">Uncharacterized protein</fullName>
    </submittedName>
</protein>
<accession>A0A6G1P8N9</accession>
<feature type="compositionally biased region" description="Polar residues" evidence="1">
    <location>
        <begin position="13"/>
        <end position="23"/>
    </location>
</feature>
<evidence type="ECO:0000256" key="1">
    <source>
        <dbReference type="SAM" id="MobiDB-lite"/>
    </source>
</evidence>
<reference evidence="2 3" key="1">
    <citation type="submission" date="2019-02" db="EMBL/GenBank/DDBJ databases">
        <title>Opniocepnalus argus genome.</title>
        <authorList>
            <person name="Zhou C."/>
            <person name="Xiao S."/>
        </authorList>
    </citation>
    <scope>NUCLEOTIDE SEQUENCE [LARGE SCALE GENOMIC DNA]</scope>
    <source>
        <strain evidence="2">OARG1902GOOAL</strain>
        <tissue evidence="2">Muscle</tissue>
    </source>
</reference>
<keyword evidence="3" id="KW-1185">Reference proteome</keyword>